<sequence length="613" mass="64585">MADIRLVKPQPNTAQTVSCAADSRFVFEFPSDTALFAKDGNDLVLTFEDGSSLRLQNFYTTYSKEEMPTFEMEGTEISGEDFFAALGNPDLMPAAGPSASAQGNSSFNVYDSAALMDGIDRLDGLDIGFAWGQQPQEDLYASIGRNDDDEGVDHGVTVTPDEPGTLDPDIPVVPVRPGDNTQPGAGNSILSVSETELGGPDFPQATDSMQITAPDGVGSIVIKGVTVFTNGRPVLDEHGNPVKVPTDEGYLTAVYDPATGTLNYTYTLTHSTQEHKGEGQDKIAHNLDVTVTDIDGDSASSTISIVIEDDVPTITVAPLEAPVDSGTSAQGSWSHDFGADIPALQKISVNGQELELKDGNSVQVEGIYGTLTVYADGTYSYAANPNAEGVDNFYFIITDADHDSQKATLTVAVEDSTVTPSSMAFTTQDAEVGDKGDSMSVALETGVKLTQEAIDAVNETITYGKFSLSDDGKNLIFTQTEAYKHAGGEQNEESHTFDKVSFAVTDANGNATTLDVTVTIEDDGPVLSDVTAEAGQIQDVQSTINLTFAGLSVGADTEGATLTVKVGTTTFTGTMGADGKWVFDANGTAQEGEAFVMNDDGSFTYTRPDADVA</sequence>
<protein>
    <submittedName>
        <fullName evidence="1">VCBS domain-containing protein</fullName>
    </submittedName>
</protein>
<evidence type="ECO:0000313" key="2">
    <source>
        <dbReference type="Proteomes" id="UP000886752"/>
    </source>
</evidence>
<dbReference type="AlphaFoldDB" id="A0A9D1PVN8"/>
<comment type="caution">
    <text evidence="1">The sequence shown here is derived from an EMBL/GenBank/DDBJ whole genome shotgun (WGS) entry which is preliminary data.</text>
</comment>
<reference evidence="1" key="1">
    <citation type="journal article" date="2021" name="PeerJ">
        <title>Extensive microbial diversity within the chicken gut microbiome revealed by metagenomics and culture.</title>
        <authorList>
            <person name="Gilroy R."/>
            <person name="Ravi A."/>
            <person name="Getino M."/>
            <person name="Pursley I."/>
            <person name="Horton D.L."/>
            <person name="Alikhan N.F."/>
            <person name="Baker D."/>
            <person name="Gharbi K."/>
            <person name="Hall N."/>
            <person name="Watson M."/>
            <person name="Adriaenssens E.M."/>
            <person name="Foster-Nyarko E."/>
            <person name="Jarju S."/>
            <person name="Secka A."/>
            <person name="Antonio M."/>
            <person name="Oren A."/>
            <person name="Chaudhuri R.R."/>
            <person name="La Ragione R."/>
            <person name="Hildebrand F."/>
            <person name="Pallen M.J."/>
        </authorList>
    </citation>
    <scope>NUCLEOTIDE SEQUENCE</scope>
    <source>
        <strain evidence="1">ChiHecec2B26-446</strain>
    </source>
</reference>
<dbReference type="NCBIfam" id="TIGR01965">
    <property type="entry name" value="VCBS_repeat"/>
    <property type="match status" value="1"/>
</dbReference>
<reference evidence="1" key="2">
    <citation type="submission" date="2021-04" db="EMBL/GenBank/DDBJ databases">
        <authorList>
            <person name="Gilroy R."/>
        </authorList>
    </citation>
    <scope>NUCLEOTIDE SEQUENCE</scope>
    <source>
        <strain evidence="1">ChiHecec2B26-446</strain>
    </source>
</reference>
<gene>
    <name evidence="1" type="ORF">H9894_05185</name>
</gene>
<name>A0A9D1PVN8_9BACT</name>
<dbReference type="InterPro" id="IPR010221">
    <property type="entry name" value="VCBS_dom"/>
</dbReference>
<dbReference type="Pfam" id="PF17963">
    <property type="entry name" value="Big_9"/>
    <property type="match status" value="1"/>
</dbReference>
<accession>A0A9D1PVN8</accession>
<dbReference type="EMBL" id="DXHV01000054">
    <property type="protein sequence ID" value="HIW00567.1"/>
    <property type="molecule type" value="Genomic_DNA"/>
</dbReference>
<evidence type="ECO:0000313" key="1">
    <source>
        <dbReference type="EMBL" id="HIW00567.1"/>
    </source>
</evidence>
<feature type="non-terminal residue" evidence="1">
    <location>
        <position position="613"/>
    </location>
</feature>
<proteinExistence type="predicted"/>
<dbReference type="Proteomes" id="UP000886752">
    <property type="component" value="Unassembled WGS sequence"/>
</dbReference>
<organism evidence="1 2">
    <name type="scientific">Candidatus Desulfovibrio intestinipullorum</name>
    <dbReference type="NCBI Taxonomy" id="2838536"/>
    <lineage>
        <taxon>Bacteria</taxon>
        <taxon>Pseudomonadati</taxon>
        <taxon>Thermodesulfobacteriota</taxon>
        <taxon>Desulfovibrionia</taxon>
        <taxon>Desulfovibrionales</taxon>
        <taxon>Desulfovibrionaceae</taxon>
        <taxon>Desulfovibrio</taxon>
    </lineage>
</organism>